<evidence type="ECO:0000313" key="8">
    <source>
        <dbReference type="Proteomes" id="UP001230156"/>
    </source>
</evidence>
<feature type="domain" description="N-end rule aminoacyl transferase C-terminal" evidence="6">
    <location>
        <begin position="108"/>
        <end position="229"/>
    </location>
</feature>
<sequence length="245" mass="27732">MSVQGRGFPIPFLVTTEVPCPYLPGRMERKIITELSGAQSPELFEILSHAGFRRSHSIAYRPACAGCRACVPVRIVAADFVPERSMRRVMKRNADLRATVTEAVPTQEQFKLFARYLEARHNDGEMVGMGPQDYASMVGDSPVDTRIVEFRDRKGKLIAACLTDWGQDGISAVYSFFEPDLARNSLGSFIVIWLIEEAQRRNLSYVYLGYWVAGSQKMDYKRRFRPIEAYGPKGWVRISPIEEPA</sequence>
<comment type="function">
    <text evidence="4">Functions in the N-end rule pathway of protein degradation where it conjugates Leu from its aminoacyl-tRNA to the N-termini of proteins containing an N-terminal aspartate or glutamate.</text>
</comment>
<evidence type="ECO:0000256" key="4">
    <source>
        <dbReference type="HAMAP-Rule" id="MF_00689"/>
    </source>
</evidence>
<evidence type="ECO:0000256" key="1">
    <source>
        <dbReference type="ARBA" id="ARBA00022490"/>
    </source>
</evidence>
<organism evidence="7 8">
    <name type="scientific">Dongia sedimenti</name>
    <dbReference type="NCBI Taxonomy" id="3064282"/>
    <lineage>
        <taxon>Bacteria</taxon>
        <taxon>Pseudomonadati</taxon>
        <taxon>Pseudomonadota</taxon>
        <taxon>Alphaproteobacteria</taxon>
        <taxon>Rhodospirillales</taxon>
        <taxon>Dongiaceae</taxon>
        <taxon>Dongia</taxon>
    </lineage>
</organism>
<dbReference type="NCBIfam" id="NF002342">
    <property type="entry name" value="PRK01305.1-3"/>
    <property type="match status" value="1"/>
</dbReference>
<evidence type="ECO:0000259" key="5">
    <source>
        <dbReference type="Pfam" id="PF04376"/>
    </source>
</evidence>
<keyword evidence="2 4" id="KW-0808">Transferase</keyword>
<dbReference type="EMBL" id="JAUYVI010000003">
    <property type="protein sequence ID" value="MDQ7248290.1"/>
    <property type="molecule type" value="Genomic_DNA"/>
</dbReference>
<dbReference type="NCBIfam" id="NF002346">
    <property type="entry name" value="PRK01305.2-3"/>
    <property type="match status" value="1"/>
</dbReference>
<comment type="catalytic activity">
    <reaction evidence="4">
        <text>N-terminal L-aspartyl-[protein] + L-leucyl-tRNA(Leu) = N-terminal L-leucyl-L-aspartyl-[protein] + tRNA(Leu) + H(+)</text>
        <dbReference type="Rhea" id="RHEA:50420"/>
        <dbReference type="Rhea" id="RHEA-COMP:9613"/>
        <dbReference type="Rhea" id="RHEA-COMP:9622"/>
        <dbReference type="Rhea" id="RHEA-COMP:12669"/>
        <dbReference type="Rhea" id="RHEA-COMP:12674"/>
        <dbReference type="ChEBI" id="CHEBI:15378"/>
        <dbReference type="ChEBI" id="CHEBI:64720"/>
        <dbReference type="ChEBI" id="CHEBI:78442"/>
        <dbReference type="ChEBI" id="CHEBI:78494"/>
        <dbReference type="ChEBI" id="CHEBI:133042"/>
        <dbReference type="EC" id="2.3.2.29"/>
    </reaction>
</comment>
<evidence type="ECO:0000256" key="2">
    <source>
        <dbReference type="ARBA" id="ARBA00022679"/>
    </source>
</evidence>
<comment type="catalytic activity">
    <reaction evidence="4">
        <text>N-terminal L-glutamyl-[protein] + L-leucyl-tRNA(Leu) = N-terminal L-leucyl-L-glutamyl-[protein] + tRNA(Leu) + H(+)</text>
        <dbReference type="Rhea" id="RHEA:50412"/>
        <dbReference type="Rhea" id="RHEA-COMP:9613"/>
        <dbReference type="Rhea" id="RHEA-COMP:9622"/>
        <dbReference type="Rhea" id="RHEA-COMP:12664"/>
        <dbReference type="Rhea" id="RHEA-COMP:12668"/>
        <dbReference type="ChEBI" id="CHEBI:15378"/>
        <dbReference type="ChEBI" id="CHEBI:64721"/>
        <dbReference type="ChEBI" id="CHEBI:78442"/>
        <dbReference type="ChEBI" id="CHEBI:78494"/>
        <dbReference type="ChEBI" id="CHEBI:133041"/>
        <dbReference type="EC" id="2.3.2.29"/>
    </reaction>
</comment>
<evidence type="ECO:0000259" key="6">
    <source>
        <dbReference type="Pfam" id="PF04377"/>
    </source>
</evidence>
<proteinExistence type="inferred from homology"/>
<dbReference type="InterPro" id="IPR030700">
    <property type="entry name" value="N-end_Aminoacyl_Trfase"/>
</dbReference>
<comment type="subcellular location">
    <subcellularLocation>
        <location evidence="4">Cytoplasm</location>
    </subcellularLocation>
</comment>
<dbReference type="Pfam" id="PF04377">
    <property type="entry name" value="ATE_C"/>
    <property type="match status" value="1"/>
</dbReference>
<comment type="similarity">
    <text evidence="4">Belongs to the R-transferase family. Bpt subfamily.</text>
</comment>
<keyword evidence="3 4" id="KW-0012">Acyltransferase</keyword>
<gene>
    <name evidence="4" type="primary">bpt</name>
    <name evidence="7" type="ORF">Q8A70_11470</name>
</gene>
<evidence type="ECO:0000256" key="3">
    <source>
        <dbReference type="ARBA" id="ARBA00023315"/>
    </source>
</evidence>
<evidence type="ECO:0000313" key="7">
    <source>
        <dbReference type="EMBL" id="MDQ7248290.1"/>
    </source>
</evidence>
<dbReference type="Proteomes" id="UP001230156">
    <property type="component" value="Unassembled WGS sequence"/>
</dbReference>
<feature type="domain" description="N-end aminoacyl transferase N-terminal" evidence="5">
    <location>
        <begin position="19"/>
        <end position="88"/>
    </location>
</feature>
<dbReference type="Pfam" id="PF04376">
    <property type="entry name" value="ATE_N"/>
    <property type="match status" value="1"/>
</dbReference>
<dbReference type="EC" id="2.3.2.29" evidence="4"/>
<reference evidence="8" key="1">
    <citation type="submission" date="2023-08" db="EMBL/GenBank/DDBJ databases">
        <title>Rhodospirillaceae gen. nov., a novel taxon isolated from the Yangtze River Yuezi River estuary sludge.</title>
        <authorList>
            <person name="Ruan L."/>
        </authorList>
    </citation>
    <scope>NUCLEOTIDE SEQUENCE [LARGE SCALE GENOMIC DNA]</scope>
    <source>
        <strain evidence="8">R-7</strain>
    </source>
</reference>
<dbReference type="InterPro" id="IPR007472">
    <property type="entry name" value="N-end_Aminoacyl_Trfase_C"/>
</dbReference>
<dbReference type="SUPFAM" id="SSF55729">
    <property type="entry name" value="Acyl-CoA N-acyltransferases (Nat)"/>
    <property type="match status" value="1"/>
</dbReference>
<dbReference type="HAMAP" id="MF_00689">
    <property type="entry name" value="Bpt"/>
    <property type="match status" value="1"/>
</dbReference>
<dbReference type="InterPro" id="IPR017138">
    <property type="entry name" value="Asp_Glu_LeuTrfase"/>
</dbReference>
<dbReference type="RefSeq" id="WP_379955743.1">
    <property type="nucleotide sequence ID" value="NZ_JAUYVI010000003.1"/>
</dbReference>
<accession>A0ABU0YKP0</accession>
<keyword evidence="8" id="KW-1185">Reference proteome</keyword>
<dbReference type="GO" id="GO:0004057">
    <property type="term" value="F:arginyl-tRNA--protein transferase activity"/>
    <property type="evidence" value="ECO:0007669"/>
    <property type="project" value="UniProtKB-EC"/>
</dbReference>
<dbReference type="PANTHER" id="PTHR21367">
    <property type="entry name" value="ARGININE-TRNA-PROTEIN TRANSFERASE 1"/>
    <property type="match status" value="1"/>
</dbReference>
<dbReference type="NCBIfam" id="NF002343">
    <property type="entry name" value="PRK01305.1-4"/>
    <property type="match status" value="1"/>
</dbReference>
<comment type="caution">
    <text evidence="7">The sequence shown here is derived from an EMBL/GenBank/DDBJ whole genome shotgun (WGS) entry which is preliminary data.</text>
</comment>
<dbReference type="PIRSF" id="PIRSF037208">
    <property type="entry name" value="ATE_pro_prd"/>
    <property type="match status" value="1"/>
</dbReference>
<name>A0ABU0YKP0_9PROT</name>
<dbReference type="InterPro" id="IPR007471">
    <property type="entry name" value="N-end_Aminoacyl_Trfase_N"/>
</dbReference>
<protein>
    <recommendedName>
        <fullName evidence="4">Aspartate/glutamate leucyltransferase</fullName>
        <ecNumber evidence="4">2.3.2.29</ecNumber>
    </recommendedName>
</protein>
<dbReference type="NCBIfam" id="NF002341">
    <property type="entry name" value="PRK01305.1-1"/>
    <property type="match status" value="1"/>
</dbReference>
<keyword evidence="1 4" id="KW-0963">Cytoplasm</keyword>
<dbReference type="PANTHER" id="PTHR21367:SF1">
    <property type="entry name" value="ARGINYL-TRNA--PROTEIN TRANSFERASE 1"/>
    <property type="match status" value="1"/>
</dbReference>
<dbReference type="InterPro" id="IPR016181">
    <property type="entry name" value="Acyl_CoA_acyltransferase"/>
</dbReference>